<comment type="caution">
    <text evidence="2">The sequence shown here is derived from an EMBL/GenBank/DDBJ whole genome shotgun (WGS) entry which is preliminary data.</text>
</comment>
<name>A0A9Q0KTP3_9MAGN</name>
<dbReference type="Proteomes" id="UP001141806">
    <property type="component" value="Unassembled WGS sequence"/>
</dbReference>
<dbReference type="EMBL" id="JAMYWD010000003">
    <property type="protein sequence ID" value="KAJ4976511.1"/>
    <property type="molecule type" value="Genomic_DNA"/>
</dbReference>
<sequence length="244" mass="27232">MVIQWISVLGSFVARKGDEKSSVTLYVVLHVFSNNRFSNIEFPVNLNRRNDDQLDPVSSDDKRVAIDEMDFFSDKNRSQETGLHLLTAANTGSDQSMVDDGISPNAEEKRGKKEHNEKPETIQEHEMLDGKLEENKHEISGGGGFMVPIQFMDLRPAATAETDEPSPQNNLKVASRIINLKKIMVTVLMSCHVLTFGAAPPPPPPLAQDFFKISTTSQTKFSVFKSLKINTFRLLLGRSRKSSP</sequence>
<evidence type="ECO:0000313" key="3">
    <source>
        <dbReference type="Proteomes" id="UP001141806"/>
    </source>
</evidence>
<gene>
    <name evidence="2" type="ORF">NE237_001617</name>
</gene>
<feature type="compositionally biased region" description="Basic and acidic residues" evidence="1">
    <location>
        <begin position="106"/>
        <end position="121"/>
    </location>
</feature>
<dbReference type="AlphaFoldDB" id="A0A9Q0KTP3"/>
<evidence type="ECO:0000256" key="1">
    <source>
        <dbReference type="SAM" id="MobiDB-lite"/>
    </source>
</evidence>
<keyword evidence="3" id="KW-1185">Reference proteome</keyword>
<organism evidence="2 3">
    <name type="scientific">Protea cynaroides</name>
    <dbReference type="NCBI Taxonomy" id="273540"/>
    <lineage>
        <taxon>Eukaryota</taxon>
        <taxon>Viridiplantae</taxon>
        <taxon>Streptophyta</taxon>
        <taxon>Embryophyta</taxon>
        <taxon>Tracheophyta</taxon>
        <taxon>Spermatophyta</taxon>
        <taxon>Magnoliopsida</taxon>
        <taxon>Proteales</taxon>
        <taxon>Proteaceae</taxon>
        <taxon>Protea</taxon>
    </lineage>
</organism>
<accession>A0A9Q0KTP3</accession>
<feature type="region of interest" description="Disordered" evidence="1">
    <location>
        <begin position="93"/>
        <end position="121"/>
    </location>
</feature>
<evidence type="ECO:0000313" key="2">
    <source>
        <dbReference type="EMBL" id="KAJ4976511.1"/>
    </source>
</evidence>
<reference evidence="2" key="1">
    <citation type="journal article" date="2023" name="Plant J.">
        <title>The genome of the king protea, Protea cynaroides.</title>
        <authorList>
            <person name="Chang J."/>
            <person name="Duong T.A."/>
            <person name="Schoeman C."/>
            <person name="Ma X."/>
            <person name="Roodt D."/>
            <person name="Barker N."/>
            <person name="Li Z."/>
            <person name="Van de Peer Y."/>
            <person name="Mizrachi E."/>
        </authorList>
    </citation>
    <scope>NUCLEOTIDE SEQUENCE</scope>
    <source>
        <tissue evidence="2">Young leaves</tissue>
    </source>
</reference>
<protein>
    <submittedName>
        <fullName evidence="2">Uncharacterized protein</fullName>
    </submittedName>
</protein>
<proteinExistence type="predicted"/>